<keyword evidence="5" id="KW-0964">Secreted</keyword>
<evidence type="ECO:0000313" key="18">
    <source>
        <dbReference type="EMBL" id="WFD03616.1"/>
    </source>
</evidence>
<accession>A0AAF0E0N0</accession>
<evidence type="ECO:0000256" key="14">
    <source>
        <dbReference type="ARBA" id="ARBA00023180"/>
    </source>
</evidence>
<dbReference type="InterPro" id="IPR030400">
    <property type="entry name" value="Sedolisin_dom"/>
</dbReference>
<dbReference type="InterPro" id="IPR036852">
    <property type="entry name" value="Peptidase_S8/S53_dom_sf"/>
</dbReference>
<evidence type="ECO:0000256" key="4">
    <source>
        <dbReference type="ARBA" id="ARBA00012462"/>
    </source>
</evidence>
<dbReference type="EC" id="3.4.14.10" evidence="4"/>
<dbReference type="GO" id="GO:0006508">
    <property type="term" value="P:proteolysis"/>
    <property type="evidence" value="ECO:0007669"/>
    <property type="project" value="UniProtKB-KW"/>
</dbReference>
<dbReference type="Proteomes" id="UP001214603">
    <property type="component" value="Chromosome 5"/>
</dbReference>
<keyword evidence="13" id="KW-0865">Zymogen</keyword>
<feature type="binding site" evidence="15">
    <location>
        <position position="532"/>
    </location>
    <ligand>
        <name>Ca(2+)</name>
        <dbReference type="ChEBI" id="CHEBI:29108"/>
    </ligand>
</feature>
<organism evidence="18 19">
    <name type="scientific">Malassezia obtusa</name>
    <dbReference type="NCBI Taxonomy" id="76774"/>
    <lineage>
        <taxon>Eukaryota</taxon>
        <taxon>Fungi</taxon>
        <taxon>Dikarya</taxon>
        <taxon>Basidiomycota</taxon>
        <taxon>Ustilaginomycotina</taxon>
        <taxon>Malasseziomycetes</taxon>
        <taxon>Malasseziales</taxon>
        <taxon>Malasseziaceae</taxon>
        <taxon>Malassezia</taxon>
    </lineage>
</organism>
<evidence type="ECO:0000313" key="19">
    <source>
        <dbReference type="Proteomes" id="UP001214603"/>
    </source>
</evidence>
<evidence type="ECO:0000256" key="9">
    <source>
        <dbReference type="ARBA" id="ARBA00022801"/>
    </source>
</evidence>
<feature type="active site" description="Charge relay system" evidence="15">
    <location>
        <position position="468"/>
    </location>
</feature>
<dbReference type="PANTHER" id="PTHR14218:SF15">
    <property type="entry name" value="TRIPEPTIDYL-PEPTIDASE 1"/>
    <property type="match status" value="1"/>
</dbReference>
<evidence type="ECO:0000256" key="6">
    <source>
        <dbReference type="ARBA" id="ARBA00022670"/>
    </source>
</evidence>
<evidence type="ECO:0000256" key="12">
    <source>
        <dbReference type="ARBA" id="ARBA00023026"/>
    </source>
</evidence>
<feature type="binding site" evidence="15">
    <location>
        <position position="534"/>
    </location>
    <ligand>
        <name>Ca(2+)</name>
        <dbReference type="ChEBI" id="CHEBI:29108"/>
    </ligand>
</feature>
<evidence type="ECO:0000256" key="5">
    <source>
        <dbReference type="ARBA" id="ARBA00022525"/>
    </source>
</evidence>
<keyword evidence="12" id="KW-0843">Virulence</keyword>
<evidence type="ECO:0000256" key="8">
    <source>
        <dbReference type="ARBA" id="ARBA00022729"/>
    </source>
</evidence>
<dbReference type="GO" id="GO:0046872">
    <property type="term" value="F:metal ion binding"/>
    <property type="evidence" value="ECO:0007669"/>
    <property type="project" value="UniProtKB-UniRule"/>
</dbReference>
<dbReference type="SMART" id="SM00944">
    <property type="entry name" value="Pro-kuma_activ"/>
    <property type="match status" value="1"/>
</dbReference>
<keyword evidence="7 15" id="KW-0479">Metal-binding</keyword>
<keyword evidence="19" id="KW-1185">Reference proteome</keyword>
<evidence type="ECO:0000256" key="10">
    <source>
        <dbReference type="ARBA" id="ARBA00022825"/>
    </source>
</evidence>
<dbReference type="SUPFAM" id="SSF52743">
    <property type="entry name" value="Subtilisin-like"/>
    <property type="match status" value="1"/>
</dbReference>
<dbReference type="EMBL" id="CP119938">
    <property type="protein sequence ID" value="WFD03616.1"/>
    <property type="molecule type" value="Genomic_DNA"/>
</dbReference>
<dbReference type="GO" id="GO:0004252">
    <property type="term" value="F:serine-type endopeptidase activity"/>
    <property type="evidence" value="ECO:0007669"/>
    <property type="project" value="UniProtKB-UniRule"/>
</dbReference>
<keyword evidence="11 15" id="KW-0106">Calcium</keyword>
<feature type="domain" description="Peptidase S53" evidence="17">
    <location>
        <begin position="167"/>
        <end position="554"/>
    </location>
</feature>
<dbReference type="FunFam" id="3.40.50.200:FF:000015">
    <property type="entry name" value="Tripeptidyl peptidase A"/>
    <property type="match status" value="1"/>
</dbReference>
<dbReference type="GO" id="GO:0005576">
    <property type="term" value="C:extracellular region"/>
    <property type="evidence" value="ECO:0007669"/>
    <property type="project" value="UniProtKB-SubCell"/>
</dbReference>
<dbReference type="CDD" id="cd04056">
    <property type="entry name" value="Peptidases_S53"/>
    <property type="match status" value="1"/>
</dbReference>
<comment type="cofactor">
    <cofactor evidence="15">
        <name>Ca(2+)</name>
        <dbReference type="ChEBI" id="CHEBI:29108"/>
    </cofactor>
    <text evidence="15">Binds 1 Ca(2+) ion per subunit.</text>
</comment>
<keyword evidence="9 15" id="KW-0378">Hydrolase</keyword>
<feature type="binding site" evidence="15">
    <location>
        <position position="513"/>
    </location>
    <ligand>
        <name>Ca(2+)</name>
        <dbReference type="ChEBI" id="CHEBI:29108"/>
    </ligand>
</feature>
<reference evidence="18" key="1">
    <citation type="submission" date="2023-03" db="EMBL/GenBank/DDBJ databases">
        <title>Mating type loci evolution in Malassezia.</title>
        <authorList>
            <person name="Coelho M.A."/>
        </authorList>
    </citation>
    <scope>NUCLEOTIDE SEQUENCE</scope>
    <source>
        <strain evidence="18">CBS 7876</strain>
    </source>
</reference>
<feature type="active site" description="Charge relay system" evidence="15">
    <location>
        <position position="250"/>
    </location>
</feature>
<evidence type="ECO:0000256" key="1">
    <source>
        <dbReference type="ARBA" id="ARBA00001910"/>
    </source>
</evidence>
<feature type="active site" description="Charge relay system" evidence="15">
    <location>
        <position position="246"/>
    </location>
</feature>
<proteinExistence type="predicted"/>
<protein>
    <recommendedName>
        <fullName evidence="4">tripeptidyl-peptidase II</fullName>
        <ecNumber evidence="4">3.4.14.10</ecNumber>
    </recommendedName>
</protein>
<evidence type="ECO:0000256" key="11">
    <source>
        <dbReference type="ARBA" id="ARBA00022837"/>
    </source>
</evidence>
<dbReference type="PROSITE" id="PS51695">
    <property type="entry name" value="SEDOLISIN"/>
    <property type="match status" value="1"/>
</dbReference>
<feature type="binding site" evidence="15">
    <location>
        <position position="514"/>
    </location>
    <ligand>
        <name>Ca(2+)</name>
        <dbReference type="ChEBI" id="CHEBI:29108"/>
    </ligand>
</feature>
<dbReference type="CDD" id="cd11377">
    <property type="entry name" value="Pro-peptidase_S53"/>
    <property type="match status" value="1"/>
</dbReference>
<evidence type="ECO:0000256" key="13">
    <source>
        <dbReference type="ARBA" id="ARBA00023145"/>
    </source>
</evidence>
<keyword evidence="6 15" id="KW-0645">Protease</keyword>
<evidence type="ECO:0000256" key="16">
    <source>
        <dbReference type="SAM" id="MobiDB-lite"/>
    </source>
</evidence>
<keyword evidence="14" id="KW-0325">Glycoprotein</keyword>
<evidence type="ECO:0000256" key="2">
    <source>
        <dbReference type="ARBA" id="ARBA00002451"/>
    </source>
</evidence>
<comment type="function">
    <text evidence="2">Secreted tripeptidyl-peptidase which degrades proteins at acidic pHs and is involved in virulence.</text>
</comment>
<keyword evidence="10 15" id="KW-0720">Serine protease</keyword>
<dbReference type="SUPFAM" id="SSF54897">
    <property type="entry name" value="Protease propeptides/inhibitors"/>
    <property type="match status" value="1"/>
</dbReference>
<keyword evidence="8" id="KW-0732">Signal</keyword>
<dbReference type="AlphaFoldDB" id="A0AAF0E0N0"/>
<dbReference type="Gene3D" id="3.40.50.200">
    <property type="entry name" value="Peptidase S8/S53 domain"/>
    <property type="match status" value="1"/>
</dbReference>
<gene>
    <name evidence="18" type="ORF">MOBT1_002309</name>
</gene>
<evidence type="ECO:0000256" key="3">
    <source>
        <dbReference type="ARBA" id="ARBA00004239"/>
    </source>
</evidence>
<dbReference type="GO" id="GO:0008240">
    <property type="term" value="F:tripeptidyl-peptidase activity"/>
    <property type="evidence" value="ECO:0007669"/>
    <property type="project" value="UniProtKB-EC"/>
</dbReference>
<evidence type="ECO:0000256" key="7">
    <source>
        <dbReference type="ARBA" id="ARBA00022723"/>
    </source>
</evidence>
<dbReference type="Pfam" id="PF09286">
    <property type="entry name" value="Pro-kuma_activ"/>
    <property type="match status" value="1"/>
</dbReference>
<dbReference type="InterPro" id="IPR050819">
    <property type="entry name" value="Tripeptidyl-peptidase_I"/>
</dbReference>
<comment type="subcellular location">
    <subcellularLocation>
        <location evidence="3">Secreted</location>
        <location evidence="3">Extracellular space</location>
    </subcellularLocation>
</comment>
<name>A0AAF0E0N0_9BASI</name>
<evidence type="ECO:0000256" key="15">
    <source>
        <dbReference type="PROSITE-ProRule" id="PRU01032"/>
    </source>
</evidence>
<feature type="region of interest" description="Disordered" evidence="16">
    <location>
        <begin position="135"/>
        <end position="156"/>
    </location>
</feature>
<dbReference type="PANTHER" id="PTHR14218">
    <property type="entry name" value="PROTEASE S8 TRIPEPTIDYL PEPTIDASE I CLN2"/>
    <property type="match status" value="1"/>
</dbReference>
<comment type="catalytic activity">
    <reaction evidence="1">
        <text>Release of an N-terminal tripeptide from a polypeptide.</text>
        <dbReference type="EC" id="3.4.14.10"/>
    </reaction>
</comment>
<dbReference type="InterPro" id="IPR015366">
    <property type="entry name" value="S53_propep"/>
</dbReference>
<sequence length="561" mass="61079">MGWARRSVDDHAEPVRVFFATSLNYSQIDEEISAVSDPCSDRYAQYLTLNQTRALLGAHTPRSAVVERWLHTRGIAHEYTDGLYTLDLPVGHSQELFNATYYEYTHHDGRRSLHAEAHQVPEELRDHLDVFGPGVGRSAPRAAPPTLLRRDDGDDDDTQLEHNCDIPVYPSCMRALYGTDKYKVKAAHQHRIGVAGFLHEAPELDDLRAYAQKHRPEAGNASYKMKSVSRAANRTLHDTSVPKRDEANVDVQMVVTQAWPIPVTYYFAAGTPPHTATRPNSGRDNEPFLSLFHYLLSVPDDELPSVVSLSYLDTESTVPEAYARRVCSYAALLGLRGVTLVVGSGDDGVGPADASKCGAGDTSPPQFTPWFPASCPYVTAVGGTATPPNEIVADREHAGYVSGSGFSNYFARPAWQQAVVDRYLNASVDPAYRAYFHMNGRAYPDVAAQSAHVAMEYKSNQVKLSGTSVSAPLFASVAALLNDARLAANQTRLGFLNPLLYGRLSRAPGAFHDIREGGSSGCGLPGFNATDGWDVASGFGTPSFPALRDAVLDARAHCAPK</sequence>
<evidence type="ECO:0000259" key="17">
    <source>
        <dbReference type="PROSITE" id="PS51695"/>
    </source>
</evidence>